<comment type="subcellular location">
    <subcellularLocation>
        <location evidence="1">Membrane</location>
        <topology evidence="1">Single-pass membrane protein</topology>
    </subcellularLocation>
</comment>
<evidence type="ECO:0000256" key="1">
    <source>
        <dbReference type="ARBA" id="ARBA00004167"/>
    </source>
</evidence>
<evidence type="ECO:0000256" key="3">
    <source>
        <dbReference type="ARBA" id="ARBA00022729"/>
    </source>
</evidence>
<name>D7KSZ2_ARALL</name>
<feature type="transmembrane region" description="Helical" evidence="6">
    <location>
        <begin position="163"/>
        <end position="188"/>
    </location>
</feature>
<protein>
    <recommendedName>
        <fullName evidence="8">Malectin-like domain-containing protein</fullName>
    </recommendedName>
</protein>
<reference evidence="10" key="1">
    <citation type="journal article" date="2011" name="Nat. Genet.">
        <title>The Arabidopsis lyrata genome sequence and the basis of rapid genome size change.</title>
        <authorList>
            <person name="Hu T.T."/>
            <person name="Pattyn P."/>
            <person name="Bakker E.G."/>
            <person name="Cao J."/>
            <person name="Cheng J.-F."/>
            <person name="Clark R.M."/>
            <person name="Fahlgren N."/>
            <person name="Fawcett J.A."/>
            <person name="Grimwood J."/>
            <person name="Gundlach H."/>
            <person name="Haberer G."/>
            <person name="Hollister J.D."/>
            <person name="Ossowski S."/>
            <person name="Ottilar R.P."/>
            <person name="Salamov A.A."/>
            <person name="Schneeberger K."/>
            <person name="Spannagl M."/>
            <person name="Wang X."/>
            <person name="Yang L."/>
            <person name="Nasrallah M.E."/>
            <person name="Bergelson J."/>
            <person name="Carrington J.C."/>
            <person name="Gaut B.S."/>
            <person name="Schmutz J."/>
            <person name="Mayer K.F.X."/>
            <person name="Van de Peer Y."/>
            <person name="Grigoriev I.V."/>
            <person name="Nordborg M."/>
            <person name="Weigel D."/>
            <person name="Guo Y.-L."/>
        </authorList>
    </citation>
    <scope>NUCLEOTIDE SEQUENCE [LARGE SCALE GENOMIC DNA]</scope>
    <source>
        <strain evidence="10">cv. MN47</strain>
    </source>
</reference>
<dbReference type="Proteomes" id="UP000008694">
    <property type="component" value="Unassembled WGS sequence"/>
</dbReference>
<dbReference type="GO" id="GO:0016020">
    <property type="term" value="C:membrane"/>
    <property type="evidence" value="ECO:0007669"/>
    <property type="project" value="UniProtKB-SubCell"/>
</dbReference>
<keyword evidence="3 7" id="KW-0732">Signal</keyword>
<dbReference type="HOGENOM" id="CLU_1095571_0_0_1"/>
<gene>
    <name evidence="9" type="ORF">ARALYDRAFT_894187</name>
</gene>
<dbReference type="AlphaFoldDB" id="D7KSZ2"/>
<keyword evidence="10" id="KW-1185">Reference proteome</keyword>
<evidence type="ECO:0000256" key="4">
    <source>
        <dbReference type="ARBA" id="ARBA00022989"/>
    </source>
</evidence>
<feature type="domain" description="Malectin-like" evidence="8">
    <location>
        <begin position="23"/>
        <end position="114"/>
    </location>
</feature>
<feature type="signal peptide" evidence="7">
    <location>
        <begin position="1"/>
        <end position="23"/>
    </location>
</feature>
<proteinExistence type="predicted"/>
<dbReference type="PANTHER" id="PTHR45631">
    <property type="entry name" value="OS07G0107800 PROTEIN-RELATED"/>
    <property type="match status" value="1"/>
</dbReference>
<feature type="chain" id="PRO_5003101846" description="Malectin-like domain-containing protein" evidence="7">
    <location>
        <begin position="24"/>
        <end position="204"/>
    </location>
</feature>
<evidence type="ECO:0000256" key="7">
    <source>
        <dbReference type="SAM" id="SignalP"/>
    </source>
</evidence>
<organism evidence="10">
    <name type="scientific">Arabidopsis lyrata subsp. lyrata</name>
    <name type="common">Lyre-leaved rock-cress</name>
    <dbReference type="NCBI Taxonomy" id="81972"/>
    <lineage>
        <taxon>Eukaryota</taxon>
        <taxon>Viridiplantae</taxon>
        <taxon>Streptophyta</taxon>
        <taxon>Embryophyta</taxon>
        <taxon>Tracheophyta</taxon>
        <taxon>Spermatophyta</taxon>
        <taxon>Magnoliopsida</taxon>
        <taxon>eudicotyledons</taxon>
        <taxon>Gunneridae</taxon>
        <taxon>Pentapetalae</taxon>
        <taxon>rosids</taxon>
        <taxon>malvids</taxon>
        <taxon>Brassicales</taxon>
        <taxon>Brassicaceae</taxon>
        <taxon>Camelineae</taxon>
        <taxon>Arabidopsis</taxon>
    </lineage>
</organism>
<dbReference type="InterPro" id="IPR024788">
    <property type="entry name" value="Malectin-like_Carb-bd_dom"/>
</dbReference>
<evidence type="ECO:0000313" key="9">
    <source>
        <dbReference type="EMBL" id="EFH63231.1"/>
    </source>
</evidence>
<evidence type="ECO:0000256" key="5">
    <source>
        <dbReference type="ARBA" id="ARBA00023136"/>
    </source>
</evidence>
<dbReference type="PANTHER" id="PTHR45631:SF151">
    <property type="entry name" value="MALECTIN-LIKE DOMAIN-CONTAINING PROTEIN"/>
    <property type="match status" value="1"/>
</dbReference>
<keyword evidence="2 6" id="KW-0812">Transmembrane</keyword>
<dbReference type="Pfam" id="PF12819">
    <property type="entry name" value="Malectin_like"/>
    <property type="match status" value="1"/>
</dbReference>
<sequence length="204" mass="23123">METRNNILLAVCATFSILNLVESQNYQQVIYPKDVRDRIWFPYFEPEWTQINTTLKVSDSSDGYDPPLDAFKTAAIPTNASEKMTITWSLDISDDQTYCYIYVADIQQIKMMKKGRAKATVRFTLDDPSMTLSIGFLFDVFKNIFFYSLEGNKKLCVACGTKFPVVLVVASVSSAVIIIIGLVLIVLVRRRKQSAGKGTYKRKI</sequence>
<accession>D7KSZ2</accession>
<dbReference type="Gramene" id="scaffold_201261.1">
    <property type="protein sequence ID" value="scaffold_201261.1"/>
    <property type="gene ID" value="scaffold_201261.1"/>
</dbReference>
<keyword evidence="4 6" id="KW-1133">Transmembrane helix</keyword>
<evidence type="ECO:0000256" key="2">
    <source>
        <dbReference type="ARBA" id="ARBA00022692"/>
    </source>
</evidence>
<evidence type="ECO:0000256" key="6">
    <source>
        <dbReference type="SAM" id="Phobius"/>
    </source>
</evidence>
<evidence type="ECO:0000259" key="8">
    <source>
        <dbReference type="Pfam" id="PF12819"/>
    </source>
</evidence>
<evidence type="ECO:0000313" key="10">
    <source>
        <dbReference type="Proteomes" id="UP000008694"/>
    </source>
</evidence>
<dbReference type="EMBL" id="GL348714">
    <property type="protein sequence ID" value="EFH63231.1"/>
    <property type="molecule type" value="Genomic_DNA"/>
</dbReference>
<keyword evidence="5 6" id="KW-0472">Membrane</keyword>